<dbReference type="InterPro" id="IPR012337">
    <property type="entry name" value="RNaseH-like_sf"/>
</dbReference>
<accession>A0A553PU12</accession>
<dbReference type="InterPro" id="IPR036397">
    <property type="entry name" value="RNaseH_sf"/>
</dbReference>
<dbReference type="Proteomes" id="UP000318571">
    <property type="component" value="Chromosome 12"/>
</dbReference>
<evidence type="ECO:0000313" key="3">
    <source>
        <dbReference type="Proteomes" id="UP000318571"/>
    </source>
</evidence>
<dbReference type="Pfam" id="PF18701">
    <property type="entry name" value="DUF5641"/>
    <property type="match status" value="1"/>
</dbReference>
<dbReference type="PANTHER" id="PTHR47331">
    <property type="entry name" value="PHD-TYPE DOMAIN-CONTAINING PROTEIN"/>
    <property type="match status" value="1"/>
</dbReference>
<feature type="domain" description="DUF5641" evidence="1">
    <location>
        <begin position="208"/>
        <end position="301"/>
    </location>
</feature>
<dbReference type="AlphaFoldDB" id="A0A553PU12"/>
<name>A0A553PU12_TIGCA</name>
<dbReference type="STRING" id="6832.A0A553PU12"/>
<protein>
    <recommendedName>
        <fullName evidence="1">DUF5641 domain-containing protein</fullName>
    </recommendedName>
</protein>
<feature type="non-terminal residue" evidence="2">
    <location>
        <position position="1"/>
    </location>
</feature>
<gene>
    <name evidence="2" type="ORF">TCAL_13743</name>
</gene>
<dbReference type="EMBL" id="VCGU01000001">
    <property type="protein sequence ID" value="TRY81170.1"/>
    <property type="molecule type" value="Genomic_DNA"/>
</dbReference>
<sequence>SPTILPRHQVTEKYVLSIHRINYHASARLTLSIIRQSRWLQGGRKYLKSILNKCPELRCSKPSTYQTKMAPLPPERIENASPFEHKELRKVKKNAHQGISHMGPRLQCIQWHFSTQLAPWTNAIVERLIREVKNALRKTVGSAKLPFRSLENTLIECEGIINSRPLGFLSDDGREGLTVTPFDLLYGRPRELLPYSSVKQCDSTLARKWINRKNVLNQFWKNWRHQYLLDLQFTKKWSTNRPCPLKVGDVVLISEKHLSRNHWVLGRILELIPGRDGIIRSAIIKTTSSKHPIRRPISQLSFFELNNHA</sequence>
<organism evidence="2 3">
    <name type="scientific">Tigriopus californicus</name>
    <name type="common">Marine copepod</name>
    <dbReference type="NCBI Taxonomy" id="6832"/>
    <lineage>
        <taxon>Eukaryota</taxon>
        <taxon>Metazoa</taxon>
        <taxon>Ecdysozoa</taxon>
        <taxon>Arthropoda</taxon>
        <taxon>Crustacea</taxon>
        <taxon>Multicrustacea</taxon>
        <taxon>Hexanauplia</taxon>
        <taxon>Copepoda</taxon>
        <taxon>Harpacticoida</taxon>
        <taxon>Harpacticidae</taxon>
        <taxon>Tigriopus</taxon>
    </lineage>
</organism>
<evidence type="ECO:0000259" key="1">
    <source>
        <dbReference type="Pfam" id="PF18701"/>
    </source>
</evidence>
<dbReference type="SUPFAM" id="SSF53098">
    <property type="entry name" value="Ribonuclease H-like"/>
    <property type="match status" value="1"/>
</dbReference>
<comment type="caution">
    <text evidence="2">The sequence shown here is derived from an EMBL/GenBank/DDBJ whole genome shotgun (WGS) entry which is preliminary data.</text>
</comment>
<dbReference type="GO" id="GO:0003676">
    <property type="term" value="F:nucleic acid binding"/>
    <property type="evidence" value="ECO:0007669"/>
    <property type="project" value="InterPro"/>
</dbReference>
<proteinExistence type="predicted"/>
<dbReference type="Gene3D" id="3.30.420.10">
    <property type="entry name" value="Ribonuclease H-like superfamily/Ribonuclease H"/>
    <property type="match status" value="1"/>
</dbReference>
<dbReference type="InterPro" id="IPR040676">
    <property type="entry name" value="DUF5641"/>
</dbReference>
<dbReference type="OMA" id="NYHASAR"/>
<keyword evidence="3" id="KW-1185">Reference proteome</keyword>
<evidence type="ECO:0000313" key="2">
    <source>
        <dbReference type="EMBL" id="TRY81170.1"/>
    </source>
</evidence>
<reference evidence="2 3" key="1">
    <citation type="journal article" date="2018" name="Nat. Ecol. Evol.">
        <title>Genomic signatures of mitonuclear coevolution across populations of Tigriopus californicus.</title>
        <authorList>
            <person name="Barreto F.S."/>
            <person name="Watson E.T."/>
            <person name="Lima T.G."/>
            <person name="Willett C.S."/>
            <person name="Edmands S."/>
            <person name="Li W."/>
            <person name="Burton R.S."/>
        </authorList>
    </citation>
    <scope>NUCLEOTIDE SEQUENCE [LARGE SCALE GENOMIC DNA]</scope>
    <source>
        <strain evidence="2 3">San Diego</strain>
    </source>
</reference>